<feature type="region of interest" description="Disordered" evidence="1">
    <location>
        <begin position="373"/>
        <end position="404"/>
    </location>
</feature>
<feature type="region of interest" description="Disordered" evidence="1">
    <location>
        <begin position="175"/>
        <end position="215"/>
    </location>
</feature>
<dbReference type="InterPro" id="IPR022562">
    <property type="entry name" value="DUF3466"/>
</dbReference>
<dbReference type="EMBL" id="CP115920">
    <property type="protein sequence ID" value="XCD14680.1"/>
    <property type="molecule type" value="Genomic_DNA"/>
</dbReference>
<proteinExistence type="predicted"/>
<evidence type="ECO:0000256" key="1">
    <source>
        <dbReference type="SAM" id="MobiDB-lite"/>
    </source>
</evidence>
<dbReference type="Pfam" id="PF11949">
    <property type="entry name" value="DUF3466"/>
    <property type="match status" value="1"/>
</dbReference>
<organism evidence="3">
    <name type="scientific">Vibrio chaetopteri</name>
    <dbReference type="NCBI Taxonomy" id="3016528"/>
    <lineage>
        <taxon>Bacteria</taxon>
        <taxon>Pseudomonadati</taxon>
        <taxon>Pseudomonadota</taxon>
        <taxon>Gammaproteobacteria</taxon>
        <taxon>Vibrionales</taxon>
        <taxon>Vibrionaceae</taxon>
        <taxon>Vibrio</taxon>
    </lineage>
</organism>
<reference evidence="3" key="1">
    <citation type="submission" date="2023-01" db="EMBL/GenBank/DDBJ databases">
        <title>Vibrio sp. CB1-14 genome sequencing.</title>
        <authorList>
            <person name="Otstavnykh N."/>
            <person name="Isaeva M."/>
            <person name="Meleshko D."/>
        </authorList>
    </citation>
    <scope>NUCLEOTIDE SEQUENCE</scope>
    <source>
        <strain evidence="3">CB1-14</strain>
    </source>
</reference>
<dbReference type="KEGG" id="vck:PG915_08655"/>
<protein>
    <submittedName>
        <fullName evidence="3">DUF3466 family protein</fullName>
    </submittedName>
</protein>
<name>A0AAU8BEB6_9VIBR</name>
<keyword evidence="2" id="KW-0732">Signal</keyword>
<feature type="signal peptide" evidence="2">
    <location>
        <begin position="1"/>
        <end position="23"/>
    </location>
</feature>
<dbReference type="AlphaFoldDB" id="A0AAU8BEB6"/>
<dbReference type="NCBIfam" id="TIGR03501">
    <property type="entry name" value="GlyGly_CTERM"/>
    <property type="match status" value="1"/>
</dbReference>
<gene>
    <name evidence="3" type="ORF">PG915_08655</name>
</gene>
<dbReference type="InterPro" id="IPR020008">
    <property type="entry name" value="GlyGly_CTERM"/>
</dbReference>
<feature type="compositionally biased region" description="Polar residues" evidence="1">
    <location>
        <begin position="178"/>
        <end position="201"/>
    </location>
</feature>
<evidence type="ECO:0000256" key="2">
    <source>
        <dbReference type="SAM" id="SignalP"/>
    </source>
</evidence>
<accession>A0AAU8BEB6</accession>
<sequence>MSRNNFKFSLIAASVLAATSSHAALYKVVEVDPTGSIKSTGVFVEANGSVVTEFYGSAIEKADASNPMGCFAEGTTCSEYRLYGDSRNGSEGHSYRQEIPFNYDSSFFYTDWNRNRDYCRSELGYQTCDPGWTDKMWYSFSDVGGLLRERDAFYNSSQTGWNNIAGEDNYFSNAHGFSETTPSSDPDQASTATRMGVTPTSDYKPGGVATPDTNSENVVINSLTSDQGMAIGNTSSGYYRINASDGAKGNLATAYRHRGFVQNGDTTEMLLPLLVESPNSDQRITNQMGRTMGWSSFNYGGKEYIVGSAAVAPFDYNDDNKNWNGDLNNCLIEDPASRSDCQNFAFATKTAVWDSTNFVAGASIVSDWQNGVPTNNDKKASQGSARGAVIAAQDSASDNPRNGKPFLVGLNTTGDGSNSFLQATVFVPSTTFDPSAIDTSRQWSPVTVENARIKSGDDFIYSNSYATDINKNLVFLGASKRRGDKRENGAAANRMFLGQVSLNNDANGSFSTPSARYFDELNGNSGIFFRGVGGEPGAINNYNEIVGAVDAEQSTEYFGKKRRQRGFIYPYNTTGTDAERLAVFQGKPWLLDDLTNGGSYNTKNNQYRIVDAADINDDGVIAATALKCDGGYDTTSHNSYCGNGQKKEKLVAVKLIPIANATSADIQTRGLEAPPVKRSGGSLGWMALIMLGFFGLRRNK</sequence>
<feature type="chain" id="PRO_5043571671" evidence="2">
    <location>
        <begin position="24"/>
        <end position="700"/>
    </location>
</feature>
<dbReference type="RefSeq" id="WP_353496161.1">
    <property type="nucleotide sequence ID" value="NZ_CP115920.1"/>
</dbReference>
<evidence type="ECO:0000313" key="3">
    <source>
        <dbReference type="EMBL" id="XCD14680.1"/>
    </source>
</evidence>